<accession>A0AAD7CJ33</accession>
<reference evidence="5" key="1">
    <citation type="submission" date="2023-03" db="EMBL/GenBank/DDBJ databases">
        <title>Massive genome expansion in bonnet fungi (Mycena s.s.) driven by repeated elements and novel gene families across ecological guilds.</title>
        <authorList>
            <consortium name="Lawrence Berkeley National Laboratory"/>
            <person name="Harder C.B."/>
            <person name="Miyauchi S."/>
            <person name="Viragh M."/>
            <person name="Kuo A."/>
            <person name="Thoen E."/>
            <person name="Andreopoulos B."/>
            <person name="Lu D."/>
            <person name="Skrede I."/>
            <person name="Drula E."/>
            <person name="Henrissat B."/>
            <person name="Morin E."/>
            <person name="Kohler A."/>
            <person name="Barry K."/>
            <person name="LaButti K."/>
            <person name="Morin E."/>
            <person name="Salamov A."/>
            <person name="Lipzen A."/>
            <person name="Mereny Z."/>
            <person name="Hegedus B."/>
            <person name="Baldrian P."/>
            <person name="Stursova M."/>
            <person name="Weitz H."/>
            <person name="Taylor A."/>
            <person name="Grigoriev I.V."/>
            <person name="Nagy L.G."/>
            <person name="Martin F."/>
            <person name="Kauserud H."/>
        </authorList>
    </citation>
    <scope>NUCLEOTIDE SEQUENCE</scope>
    <source>
        <strain evidence="5">9284</strain>
    </source>
</reference>
<dbReference type="GO" id="GO:0004190">
    <property type="term" value="F:aspartic-type endopeptidase activity"/>
    <property type="evidence" value="ECO:0007669"/>
    <property type="project" value="InterPro"/>
</dbReference>
<dbReference type="Pfam" id="PF00026">
    <property type="entry name" value="Asp"/>
    <property type="match status" value="1"/>
</dbReference>
<keyword evidence="3" id="KW-0732">Signal</keyword>
<keyword evidence="5" id="KW-0645">Protease</keyword>
<dbReference type="PRINTS" id="PR00792">
    <property type="entry name" value="PEPSIN"/>
</dbReference>
<feature type="chain" id="PRO_5042011343" evidence="3">
    <location>
        <begin position="17"/>
        <end position="576"/>
    </location>
</feature>
<dbReference type="Gene3D" id="2.40.70.10">
    <property type="entry name" value="Acid Proteases"/>
    <property type="match status" value="2"/>
</dbReference>
<feature type="active site" evidence="2">
    <location>
        <position position="98"/>
    </location>
</feature>
<evidence type="ECO:0000256" key="3">
    <source>
        <dbReference type="SAM" id="SignalP"/>
    </source>
</evidence>
<dbReference type="PANTHER" id="PTHR47966:SF74">
    <property type="entry name" value="AGR407CP"/>
    <property type="match status" value="1"/>
</dbReference>
<comment type="similarity">
    <text evidence="1">Belongs to the peptidase A1 family.</text>
</comment>
<dbReference type="InterPro" id="IPR021109">
    <property type="entry name" value="Peptidase_aspartic_dom_sf"/>
</dbReference>
<evidence type="ECO:0000259" key="4">
    <source>
        <dbReference type="PROSITE" id="PS51767"/>
    </source>
</evidence>
<evidence type="ECO:0000313" key="6">
    <source>
        <dbReference type="Proteomes" id="UP001221142"/>
    </source>
</evidence>
<name>A0AAD7CJ33_9AGAR</name>
<proteinExistence type="inferred from homology"/>
<dbReference type="CDD" id="cd05471">
    <property type="entry name" value="pepsin_like"/>
    <property type="match status" value="1"/>
</dbReference>
<dbReference type="GO" id="GO:0006508">
    <property type="term" value="P:proteolysis"/>
    <property type="evidence" value="ECO:0007669"/>
    <property type="project" value="UniProtKB-KW"/>
</dbReference>
<feature type="signal peptide" evidence="3">
    <location>
        <begin position="1"/>
        <end position="16"/>
    </location>
</feature>
<dbReference type="PROSITE" id="PS51767">
    <property type="entry name" value="PEPTIDASE_A1"/>
    <property type="match status" value="1"/>
</dbReference>
<dbReference type="InterPro" id="IPR034164">
    <property type="entry name" value="Pepsin-like_dom"/>
</dbReference>
<dbReference type="InterPro" id="IPR001461">
    <property type="entry name" value="Aspartic_peptidase_A1"/>
</dbReference>
<dbReference type="SUPFAM" id="SSF50630">
    <property type="entry name" value="Acid proteases"/>
    <property type="match status" value="1"/>
</dbReference>
<dbReference type="AlphaFoldDB" id="A0AAD7CJ33"/>
<protein>
    <submittedName>
        <fullName evidence="5">Acid protease</fullName>
    </submittedName>
</protein>
<comment type="caution">
    <text evidence="5">The sequence shown here is derived from an EMBL/GenBank/DDBJ whole genome shotgun (WGS) entry which is preliminary data.</text>
</comment>
<dbReference type="Proteomes" id="UP001221142">
    <property type="component" value="Unassembled WGS sequence"/>
</dbReference>
<feature type="domain" description="Peptidase A1" evidence="4">
    <location>
        <begin position="82"/>
        <end position="426"/>
    </location>
</feature>
<dbReference type="PANTHER" id="PTHR47966">
    <property type="entry name" value="BETA-SITE APP-CLEAVING ENZYME, ISOFORM A-RELATED"/>
    <property type="match status" value="1"/>
</dbReference>
<evidence type="ECO:0000313" key="5">
    <source>
        <dbReference type="EMBL" id="KAJ7650314.1"/>
    </source>
</evidence>
<dbReference type="InterPro" id="IPR033121">
    <property type="entry name" value="PEPTIDASE_A1"/>
</dbReference>
<evidence type="ECO:0000256" key="2">
    <source>
        <dbReference type="PIRSR" id="PIRSR601461-1"/>
    </source>
</evidence>
<sequence length="576" mass="60376">MLFAFYTLSILSLAWGRHVLSPITIPIHVLPRVESSKASSSAPASTISAKVPAASGVSAEASAPEPVSGITPVSISSDRQTYYALLKIGPVDLRVALDTGSSDLWITGSTCTTRTCAAVPRYPLNYASATFGVVNDNQTVFSAQYADGTAVSGFVAREAVQMANLTVPDLAFGVVTNSNLTMLDDVSGILGLGFPRLSTIPSSVVNATPFFPSLAQQGVLDYPLFGLSLTNNESGSLSLGAIDSSVVANVSKIGWNKVVEFSPLVGANGNSSSYLHWVTPLAGFAVNGSGVSPLPSYPKVTGNSSLAMFDVGNSGIYGPYQDVERLFQQINGARLVDDDSGQWAIPCDTVVPLSFTFGQQNYTLQPEDYFIGPAAGNPEVCLTWPRALPPTPDGIDWHFGVPFLRTVYSVFSYGIDSKEAPRIGFYALNNASQIVEASDVSAFLSSVKATVATTLPNSLLSTPTFPTPSYSFNASVHAPTGGILSSALATNTYSAIFGQKDNVIVTNLPLISPGPTTTAILVTNAEGIVSTSFENIPTPTLGTPPGWNSGSGPRVVCTTVLLWLGPSLFTLLDTIL</sequence>
<keyword evidence="5" id="KW-0378">Hydrolase</keyword>
<gene>
    <name evidence="5" type="ORF">FB45DRAFT_887564</name>
</gene>
<feature type="active site" evidence="2">
    <location>
        <position position="310"/>
    </location>
</feature>
<evidence type="ECO:0000256" key="1">
    <source>
        <dbReference type="ARBA" id="ARBA00007447"/>
    </source>
</evidence>
<keyword evidence="6" id="KW-1185">Reference proteome</keyword>
<organism evidence="5 6">
    <name type="scientific">Roridomyces roridus</name>
    <dbReference type="NCBI Taxonomy" id="1738132"/>
    <lineage>
        <taxon>Eukaryota</taxon>
        <taxon>Fungi</taxon>
        <taxon>Dikarya</taxon>
        <taxon>Basidiomycota</taxon>
        <taxon>Agaricomycotina</taxon>
        <taxon>Agaricomycetes</taxon>
        <taxon>Agaricomycetidae</taxon>
        <taxon>Agaricales</taxon>
        <taxon>Marasmiineae</taxon>
        <taxon>Mycenaceae</taxon>
        <taxon>Roridomyces</taxon>
    </lineage>
</organism>
<dbReference type="EMBL" id="JARKIF010000001">
    <property type="protein sequence ID" value="KAJ7650314.1"/>
    <property type="molecule type" value="Genomic_DNA"/>
</dbReference>